<reference evidence="3" key="1">
    <citation type="submission" date="2022-01" db="EMBL/GenBank/DDBJ databases">
        <authorList>
            <person name="Jo J.-H."/>
            <person name="Im W.-T."/>
        </authorList>
    </citation>
    <scope>NUCLEOTIDE SEQUENCE</scope>
    <source>
        <strain evidence="3">NA20</strain>
    </source>
</reference>
<dbReference type="InterPro" id="IPR036179">
    <property type="entry name" value="Ig-like_dom_sf"/>
</dbReference>
<protein>
    <submittedName>
        <fullName evidence="3">T9SS type A sorting domain-containing protein</fullName>
    </submittedName>
</protein>
<dbReference type="EMBL" id="JAKLTR010000005">
    <property type="protein sequence ID" value="MCG2614662.1"/>
    <property type="molecule type" value="Genomic_DNA"/>
</dbReference>
<dbReference type="SUPFAM" id="SSF48726">
    <property type="entry name" value="Immunoglobulin"/>
    <property type="match status" value="1"/>
</dbReference>
<organism evidence="3 4">
    <name type="scientific">Terrimonas ginsenosidimutans</name>
    <dbReference type="NCBI Taxonomy" id="2908004"/>
    <lineage>
        <taxon>Bacteria</taxon>
        <taxon>Pseudomonadati</taxon>
        <taxon>Bacteroidota</taxon>
        <taxon>Chitinophagia</taxon>
        <taxon>Chitinophagales</taxon>
        <taxon>Chitinophagaceae</taxon>
        <taxon>Terrimonas</taxon>
    </lineage>
</organism>
<feature type="chain" id="PRO_5045207720" evidence="1">
    <location>
        <begin position="21"/>
        <end position="1232"/>
    </location>
</feature>
<evidence type="ECO:0000313" key="3">
    <source>
        <dbReference type="EMBL" id="MCG2614662.1"/>
    </source>
</evidence>
<name>A0ABS9KQQ6_9BACT</name>
<accession>A0ABS9KQQ6</accession>
<comment type="caution">
    <text evidence="3">The sequence shown here is derived from an EMBL/GenBank/DDBJ whole genome shotgun (WGS) entry which is preliminary data.</text>
</comment>
<dbReference type="InterPro" id="IPR007110">
    <property type="entry name" value="Ig-like_dom"/>
</dbReference>
<dbReference type="Pfam" id="PF13573">
    <property type="entry name" value="SprB"/>
    <property type="match status" value="1"/>
</dbReference>
<feature type="signal peptide" evidence="1">
    <location>
        <begin position="1"/>
        <end position="20"/>
    </location>
</feature>
<sequence>MKQLITVAFSQLILTQFSFAQPVTTDCSGFSATYSTKESRCASTGSITITPSGGSGNYSYKILAPVSLPITSTSTITGLAPGTYTVQVKDMESGCTLVKENLVVSGSYSDPRFQLQKTDLSCINSTDGTITAFDLQNGRSPFTYRIISPSPSGVGTSNASGAFNTLPAGDYYIQLLDSCGGIQTRTVAIQDYNWYITSHTVTSVNCNTVYISMLLTDNKGNTNQASTAFSGFRYGVVNSPGDTTWNTTAAFNYTRTPIRSINIVVKDRCGIVKNVTWKNPAPSIDANVTTSNSGCSSFDVKVTNPQNFSASAVAYLKQGSTVIRTNTSGEFTAVPYGSYCIEVRDNCYDTLITRCFTQKRPVPSVNANVDTSNSQCSTFNVRIGGQTNLFNATYNLYNSANALVGTNATGTFTGLAYGSYCMRIVSTTPCYDTTINRCFTINQPKPVVAAPTLTNVNCTNYTAAITSAQYLYNATYCLYQNNVLISCSPDGSFPGLAYGIQYCIRIRSSSPCYDTTIQHCFNRSKPTPTAGNPSITNRTCATFTVRIPSVTYIPDPNYCLYTSANVLIACNDNGTFDNVPYGNYYINVVTTSTTTDCPNTTVKKTFSVTRNVATVGNTINISNKNCYTFSAGLTSSNFIGPKFELYNSANVLVGTSTNANPTFNNLPYGSYKVVITSSCLDTIVRTFSEQTALTAFSLQAIESCTIGSTDVKVTFTTGQFPFTVKVLNPLNSTIASQNITSTAAYTFTGLPALPAGMQYRVAVSSNCGKNDTLAVTPKTSLFNRTNTVQTKCPSALSGNGSGDITVDLNSNIGFNSPKIIKRNTSNVSISPTLTLPLGANLARYIFLELTPATYVLEYDVSACARKVYDTLTVAAYKFPDLKNSAAYQCDNNNFSVSAVAAGGVSPFNYEIIGSNPSGILSMIQSTSVFDILTNTPYSLVRMRAVDACGNGTLNDVSVLPLGQLTIHIDNVDCYSNAVKLAVDTVPNATYTWYFKKKATSTDSTLVTTNQIYSIPYLLPSDTGIYVCKTSVNNGCLQRLSYFNLKGDCSILLPVKMTGFTGRLAGNDVQLNWKVEQEDKVREYQVERSIGHAGFEYIGTVRATNAPGAHQYNYTDVNAPGGKLRYRLKVISEDGRHSYSKLVEITHDAVFITAAPNPVKQELSVSISAKSDAAYNIKLYNLSGQIIHQQTTSRIRSGLFRIARTPHMSPGFYLIKVENLEGGEVFTQKLVFE</sequence>
<dbReference type="NCBIfam" id="TIGR04183">
    <property type="entry name" value="Por_Secre_tail"/>
    <property type="match status" value="1"/>
</dbReference>
<evidence type="ECO:0000256" key="1">
    <source>
        <dbReference type="SAM" id="SignalP"/>
    </source>
</evidence>
<dbReference type="InterPro" id="IPR026444">
    <property type="entry name" value="Secre_tail"/>
</dbReference>
<evidence type="ECO:0000259" key="2">
    <source>
        <dbReference type="PROSITE" id="PS50835"/>
    </source>
</evidence>
<keyword evidence="4" id="KW-1185">Reference proteome</keyword>
<feature type="domain" description="Ig-like" evidence="2">
    <location>
        <begin position="936"/>
        <end position="1030"/>
    </location>
</feature>
<gene>
    <name evidence="3" type="ORF">LZZ85_10235</name>
</gene>
<dbReference type="Pfam" id="PF18962">
    <property type="entry name" value="Por_Secre_tail"/>
    <property type="match status" value="1"/>
</dbReference>
<dbReference type="PROSITE" id="PS50835">
    <property type="entry name" value="IG_LIKE"/>
    <property type="match status" value="1"/>
</dbReference>
<dbReference type="RefSeq" id="WP_237871292.1">
    <property type="nucleotide sequence ID" value="NZ_JAKLTR010000005.1"/>
</dbReference>
<dbReference type="InterPro" id="IPR025667">
    <property type="entry name" value="SprB_repeat"/>
</dbReference>
<evidence type="ECO:0000313" key="4">
    <source>
        <dbReference type="Proteomes" id="UP001165367"/>
    </source>
</evidence>
<keyword evidence="1" id="KW-0732">Signal</keyword>
<dbReference type="Proteomes" id="UP001165367">
    <property type="component" value="Unassembled WGS sequence"/>
</dbReference>
<proteinExistence type="predicted"/>